<dbReference type="Proteomes" id="UP000186323">
    <property type="component" value="Chromosome I"/>
</dbReference>
<protein>
    <submittedName>
        <fullName evidence="1">Uncharacterized protein</fullName>
    </submittedName>
</protein>
<dbReference type="KEGG" id="dpg:DESPIGER_2403"/>
<evidence type="ECO:0000313" key="2">
    <source>
        <dbReference type="Proteomes" id="UP000186323"/>
    </source>
</evidence>
<name>A0A1K1LHQ0_9BACT</name>
<dbReference type="EMBL" id="LT630450">
    <property type="protein sequence ID" value="SFV74224.1"/>
    <property type="molecule type" value="Genomic_DNA"/>
</dbReference>
<reference evidence="2" key="1">
    <citation type="submission" date="2016-10" db="EMBL/GenBank/DDBJ databases">
        <authorList>
            <person name="Wegmann U."/>
        </authorList>
    </citation>
    <scope>NUCLEOTIDE SEQUENCE [LARGE SCALE GENOMIC DNA]</scope>
</reference>
<evidence type="ECO:0000313" key="1">
    <source>
        <dbReference type="EMBL" id="SFV74224.1"/>
    </source>
</evidence>
<organism evidence="1 2">
    <name type="scientific">Desulfovibrio piger</name>
    <dbReference type="NCBI Taxonomy" id="901"/>
    <lineage>
        <taxon>Bacteria</taxon>
        <taxon>Pseudomonadati</taxon>
        <taxon>Thermodesulfobacteriota</taxon>
        <taxon>Desulfovibrionia</taxon>
        <taxon>Desulfovibrionales</taxon>
        <taxon>Desulfovibrionaceae</taxon>
        <taxon>Desulfovibrio</taxon>
    </lineage>
</organism>
<gene>
    <name evidence="1" type="ORF">DESPIGER_2403</name>
</gene>
<keyword evidence="2" id="KW-1185">Reference proteome</keyword>
<dbReference type="AlphaFoldDB" id="A0A1K1LHQ0"/>
<sequence>MSTDFFLDAPSPFVLLDAARGLSSPPGLTAWRRCEGVPFWQVLEAAAQAAALQQRVARDFSCHAFLLSVERAPWPAGPLSGTARLDVRVTAQGGSVAALLVRVRGLCGPDGPLPPLELELRVGLVPYDASFSRELLENRYRELYLCLSRNAEAFMTV</sequence>
<dbReference type="RefSeq" id="WP_156831700.1">
    <property type="nucleotide sequence ID" value="NZ_CALJDE010000012.1"/>
</dbReference>
<proteinExistence type="predicted"/>
<dbReference type="OrthoDB" id="9937839at2"/>
<accession>A0A1K1LHQ0</accession>